<dbReference type="Pfam" id="PF13732">
    <property type="entry name" value="DrrA1-3_C"/>
    <property type="match status" value="1"/>
</dbReference>
<sequence length="308" mass="34065">MDTNTAAIKAETLTKTFNGNIALDSLTLEIKKGELFGLVGPDGAGKTTTMRLLTAIMEPTSGDAWVAGHSVLKEGERIKERIGYMSQKFGLYEDLTVMENIIFYADLYEVPQKERPERIERLLGFSNLTPFKGRLAGKLSGGMKQKLGLACALIHTPEILFLDEPTNGVDPVSRRDFWRILYGLLKDGITIFVSTAYLDEAERCTRVGLMHRGKILIDDSPARIKGSLGFPMVELWTGDARTAEDIARGCPGVRSVSIYGNRLHVALERSKALDGVIGRLQKEGIIVRDHRSILPSLEDVFIAMVEEP</sequence>
<dbReference type="InterPro" id="IPR017871">
    <property type="entry name" value="ABC_transporter-like_CS"/>
</dbReference>
<dbReference type="EMBL" id="JAHCVK010000001">
    <property type="protein sequence ID" value="MBT0652519.1"/>
    <property type="molecule type" value="Genomic_DNA"/>
</dbReference>
<dbReference type="InterPro" id="IPR027417">
    <property type="entry name" value="P-loop_NTPase"/>
</dbReference>
<name>A0ABS5SAY1_9BACT</name>
<dbReference type="GO" id="GO:0005524">
    <property type="term" value="F:ATP binding"/>
    <property type="evidence" value="ECO:0007669"/>
    <property type="project" value="UniProtKB-KW"/>
</dbReference>
<comment type="caution">
    <text evidence="5">The sequence shown here is derived from an EMBL/GenBank/DDBJ whole genome shotgun (WGS) entry which is preliminary data.</text>
</comment>
<dbReference type="Gene3D" id="3.40.50.300">
    <property type="entry name" value="P-loop containing nucleotide triphosphate hydrolases"/>
    <property type="match status" value="1"/>
</dbReference>
<reference evidence="5 6" key="1">
    <citation type="submission" date="2021-05" db="EMBL/GenBank/DDBJ databases">
        <title>The draft genome of Geobacter luticola JCM 17780.</title>
        <authorList>
            <person name="Xu Z."/>
            <person name="Masuda Y."/>
            <person name="Itoh H."/>
            <person name="Senoo K."/>
        </authorList>
    </citation>
    <scope>NUCLEOTIDE SEQUENCE [LARGE SCALE GENOMIC DNA]</scope>
    <source>
        <strain evidence="5 6">JCM 17780</strain>
    </source>
</reference>
<evidence type="ECO:0000256" key="1">
    <source>
        <dbReference type="ARBA" id="ARBA00022448"/>
    </source>
</evidence>
<proteinExistence type="predicted"/>
<dbReference type="RefSeq" id="WP_214174458.1">
    <property type="nucleotide sequence ID" value="NZ_JAHCVK010000001.1"/>
</dbReference>
<evidence type="ECO:0000256" key="2">
    <source>
        <dbReference type="ARBA" id="ARBA00022741"/>
    </source>
</evidence>
<dbReference type="Pfam" id="PF00005">
    <property type="entry name" value="ABC_tran"/>
    <property type="match status" value="1"/>
</dbReference>
<dbReference type="SMART" id="SM00382">
    <property type="entry name" value="AAA"/>
    <property type="match status" value="1"/>
</dbReference>
<keyword evidence="6" id="KW-1185">Reference proteome</keyword>
<evidence type="ECO:0000256" key="3">
    <source>
        <dbReference type="ARBA" id="ARBA00022840"/>
    </source>
</evidence>
<dbReference type="InterPro" id="IPR003593">
    <property type="entry name" value="AAA+_ATPase"/>
</dbReference>
<keyword evidence="2" id="KW-0547">Nucleotide-binding</keyword>
<gene>
    <name evidence="5" type="ORF">KI810_05590</name>
</gene>
<dbReference type="InterPro" id="IPR003439">
    <property type="entry name" value="ABC_transporter-like_ATP-bd"/>
</dbReference>
<evidence type="ECO:0000313" key="5">
    <source>
        <dbReference type="EMBL" id="MBT0652519.1"/>
    </source>
</evidence>
<keyword evidence="3 5" id="KW-0067">ATP-binding</keyword>
<dbReference type="PANTHER" id="PTHR43038:SF3">
    <property type="entry name" value="ABC TRANSPORTER G FAMILY MEMBER 20 ISOFORM X1"/>
    <property type="match status" value="1"/>
</dbReference>
<protein>
    <submittedName>
        <fullName evidence="5">ABC transporter ATP-binding protein</fullName>
    </submittedName>
</protein>
<dbReference type="InterPro" id="IPR025302">
    <property type="entry name" value="DrrA1/2-like_C"/>
</dbReference>
<feature type="domain" description="ABC transporter" evidence="4">
    <location>
        <begin position="8"/>
        <end position="237"/>
    </location>
</feature>
<dbReference type="CDD" id="cd03230">
    <property type="entry name" value="ABC_DR_subfamily_A"/>
    <property type="match status" value="1"/>
</dbReference>
<dbReference type="PROSITE" id="PS50893">
    <property type="entry name" value="ABC_TRANSPORTER_2"/>
    <property type="match status" value="1"/>
</dbReference>
<organism evidence="5 6">
    <name type="scientific">Geomobilimonas luticola</name>
    <dbReference type="NCBI Taxonomy" id="1114878"/>
    <lineage>
        <taxon>Bacteria</taxon>
        <taxon>Pseudomonadati</taxon>
        <taxon>Thermodesulfobacteriota</taxon>
        <taxon>Desulfuromonadia</taxon>
        <taxon>Geobacterales</taxon>
        <taxon>Geobacteraceae</taxon>
        <taxon>Geomobilimonas</taxon>
    </lineage>
</organism>
<accession>A0ABS5SAY1</accession>
<keyword evidence="1" id="KW-0813">Transport</keyword>
<dbReference type="SUPFAM" id="SSF52540">
    <property type="entry name" value="P-loop containing nucleoside triphosphate hydrolases"/>
    <property type="match status" value="1"/>
</dbReference>
<dbReference type="PROSITE" id="PS00211">
    <property type="entry name" value="ABC_TRANSPORTER_1"/>
    <property type="match status" value="1"/>
</dbReference>
<evidence type="ECO:0000259" key="4">
    <source>
        <dbReference type="PROSITE" id="PS50893"/>
    </source>
</evidence>
<dbReference type="PANTHER" id="PTHR43038">
    <property type="entry name" value="ATP-BINDING CASSETTE, SUB-FAMILY H, MEMBER 1"/>
    <property type="match status" value="1"/>
</dbReference>
<dbReference type="Proteomes" id="UP000756860">
    <property type="component" value="Unassembled WGS sequence"/>
</dbReference>
<evidence type="ECO:0000313" key="6">
    <source>
        <dbReference type="Proteomes" id="UP000756860"/>
    </source>
</evidence>